<name>A0A369JJZ5_HYPMA</name>
<comment type="caution">
    <text evidence="1">The sequence shown here is derived from an EMBL/GenBank/DDBJ whole genome shotgun (WGS) entry which is preliminary data.</text>
</comment>
<evidence type="ECO:0000313" key="2">
    <source>
        <dbReference type="Proteomes" id="UP000076154"/>
    </source>
</evidence>
<dbReference type="Gene3D" id="3.80.10.10">
    <property type="entry name" value="Ribonuclease Inhibitor"/>
    <property type="match status" value="1"/>
</dbReference>
<protein>
    <recommendedName>
        <fullName evidence="3">F-box domain-containing protein</fullName>
    </recommendedName>
</protein>
<keyword evidence="2" id="KW-1185">Reference proteome</keyword>
<dbReference type="Proteomes" id="UP000076154">
    <property type="component" value="Unassembled WGS sequence"/>
</dbReference>
<dbReference type="OrthoDB" id="3139566at2759"/>
<gene>
    <name evidence="1" type="ORF">Hypma_014252</name>
</gene>
<reference evidence="1" key="1">
    <citation type="submission" date="2018-04" db="EMBL/GenBank/DDBJ databases">
        <title>Whole genome sequencing of Hypsizygus marmoreus.</title>
        <authorList>
            <person name="Choi I.-G."/>
            <person name="Min B."/>
            <person name="Kim J.-G."/>
            <person name="Kim S."/>
            <person name="Oh Y.-L."/>
            <person name="Kong W.-S."/>
            <person name="Park H."/>
            <person name="Jeong J."/>
            <person name="Song E.-S."/>
        </authorList>
    </citation>
    <scope>NUCLEOTIDE SEQUENCE [LARGE SCALE GENOMIC DNA]</scope>
    <source>
        <strain evidence="1">51987-8</strain>
    </source>
</reference>
<proteinExistence type="predicted"/>
<evidence type="ECO:0000313" key="1">
    <source>
        <dbReference type="EMBL" id="RDB19096.1"/>
    </source>
</evidence>
<evidence type="ECO:0008006" key="3">
    <source>
        <dbReference type="Google" id="ProtNLM"/>
    </source>
</evidence>
<organism evidence="1 2">
    <name type="scientific">Hypsizygus marmoreus</name>
    <name type="common">White beech mushroom</name>
    <name type="synonym">Agaricus marmoreus</name>
    <dbReference type="NCBI Taxonomy" id="39966"/>
    <lineage>
        <taxon>Eukaryota</taxon>
        <taxon>Fungi</taxon>
        <taxon>Dikarya</taxon>
        <taxon>Basidiomycota</taxon>
        <taxon>Agaricomycotina</taxon>
        <taxon>Agaricomycetes</taxon>
        <taxon>Agaricomycetidae</taxon>
        <taxon>Agaricales</taxon>
        <taxon>Tricholomatineae</taxon>
        <taxon>Lyophyllaceae</taxon>
        <taxon>Hypsizygus</taxon>
    </lineage>
</organism>
<dbReference type="EMBL" id="LUEZ02000084">
    <property type="protein sequence ID" value="RDB19096.1"/>
    <property type="molecule type" value="Genomic_DNA"/>
</dbReference>
<dbReference type="InParanoid" id="A0A369JJZ5"/>
<dbReference type="InterPro" id="IPR032675">
    <property type="entry name" value="LRR_dom_sf"/>
</dbReference>
<dbReference type="AlphaFoldDB" id="A0A369JJZ5"/>
<sequence length="376" mass="41657">MDITPHLVADKGDSYEDTADVKRAARLVDLVLPKDGTISIFICIDGQFMRIKNAIDTIIGPYSSRVVDLSIGLPGHGFDALSHLLPDQLNSLNSLDIEFLWNSNCGQGIRDFPSSLRKLTISADIESCPSIASPQIHWNNITDLDFARIYAKFAHILPILKCCESMKTCAITVRDCNSGPWGQYINLPCLYDFYVSLDHPAFFDSFTLPSLSQLAVETTFCDFPAAQITSMIGRSGCALQDLNHYHLESQPPPCDSDILAALFTSTSSLQTLAVHFVVPRLLMRRIGNGGLLPNLEELECVLEVETQGTFLDAVERRLQSKRDGASNSGLRSAVGICRHELYLSDNMLAFVDRASRLSTIYNCDVRLLSKDKIYIV</sequence>
<accession>A0A369JJZ5</accession>